<evidence type="ECO:0000313" key="1">
    <source>
        <dbReference type="EMBL" id="KAK7350428.1"/>
    </source>
</evidence>
<evidence type="ECO:0000313" key="2">
    <source>
        <dbReference type="Proteomes" id="UP001367508"/>
    </source>
</evidence>
<sequence length="138" mass="15306">MYTLCGLAKHAVEICYNKLGFPHSFKFQNSSNSTMNSAISEDDNIAQVAERNFFPPTNQHEVLSKLIVQININTLHSKINSWILDTVATDYVTYSISNVVTFHAIRPVQVKTPNGSSVIATHSAISILFCIFLNSTSI</sequence>
<keyword evidence="2" id="KW-1185">Reference proteome</keyword>
<gene>
    <name evidence="1" type="ORF">VNO77_09063</name>
</gene>
<accession>A0AAN9MEF1</accession>
<dbReference type="Proteomes" id="UP001367508">
    <property type="component" value="Unassembled WGS sequence"/>
</dbReference>
<dbReference type="AlphaFoldDB" id="A0AAN9MEF1"/>
<comment type="caution">
    <text evidence="1">The sequence shown here is derived from an EMBL/GenBank/DDBJ whole genome shotgun (WGS) entry which is preliminary data.</text>
</comment>
<reference evidence="1 2" key="1">
    <citation type="submission" date="2024-01" db="EMBL/GenBank/DDBJ databases">
        <title>The genomes of 5 underutilized Papilionoideae crops provide insights into root nodulation and disease resistanc.</title>
        <authorList>
            <person name="Jiang F."/>
        </authorList>
    </citation>
    <scope>NUCLEOTIDE SEQUENCE [LARGE SCALE GENOMIC DNA]</scope>
    <source>
        <strain evidence="1">LVBAO_FW01</strain>
        <tissue evidence="1">Leaves</tissue>
    </source>
</reference>
<dbReference type="EMBL" id="JAYMYQ010000002">
    <property type="protein sequence ID" value="KAK7350428.1"/>
    <property type="molecule type" value="Genomic_DNA"/>
</dbReference>
<protein>
    <submittedName>
        <fullName evidence="1">Uncharacterized protein</fullName>
    </submittedName>
</protein>
<proteinExistence type="predicted"/>
<name>A0AAN9MEF1_CANGL</name>
<organism evidence="1 2">
    <name type="scientific">Canavalia gladiata</name>
    <name type="common">Sword bean</name>
    <name type="synonym">Dolichos gladiatus</name>
    <dbReference type="NCBI Taxonomy" id="3824"/>
    <lineage>
        <taxon>Eukaryota</taxon>
        <taxon>Viridiplantae</taxon>
        <taxon>Streptophyta</taxon>
        <taxon>Embryophyta</taxon>
        <taxon>Tracheophyta</taxon>
        <taxon>Spermatophyta</taxon>
        <taxon>Magnoliopsida</taxon>
        <taxon>eudicotyledons</taxon>
        <taxon>Gunneridae</taxon>
        <taxon>Pentapetalae</taxon>
        <taxon>rosids</taxon>
        <taxon>fabids</taxon>
        <taxon>Fabales</taxon>
        <taxon>Fabaceae</taxon>
        <taxon>Papilionoideae</taxon>
        <taxon>50 kb inversion clade</taxon>
        <taxon>NPAAA clade</taxon>
        <taxon>indigoferoid/millettioid clade</taxon>
        <taxon>Phaseoleae</taxon>
        <taxon>Canavalia</taxon>
    </lineage>
</organism>